<proteinExistence type="predicted"/>
<accession>A0AAP9SYV1</accession>
<feature type="domain" description="Glycosyltransferase 2-like" evidence="1">
    <location>
        <begin position="4"/>
        <end position="171"/>
    </location>
</feature>
<dbReference type="PANTHER" id="PTHR22916:SF3">
    <property type="entry name" value="UDP-GLCNAC:BETAGAL BETA-1,3-N-ACETYLGLUCOSAMINYLTRANSFERASE-LIKE PROTEIN 1"/>
    <property type="match status" value="1"/>
</dbReference>
<dbReference type="Proteomes" id="UP000501467">
    <property type="component" value="Chromosome"/>
</dbReference>
<dbReference type="EMBL" id="CP054003">
    <property type="protein sequence ID" value="QKH87077.1"/>
    <property type="molecule type" value="Genomic_DNA"/>
</dbReference>
<name>A0AAP9SYV1_BACFG</name>
<dbReference type="Gene3D" id="3.90.550.10">
    <property type="entry name" value="Spore Coat Polysaccharide Biosynthesis Protein SpsA, Chain A"/>
    <property type="match status" value="1"/>
</dbReference>
<sequence>MLVSLIIPSYNPDFYFSECLQSVANQTLDKKRFEVIIVINGCTIDSVRYILKQCEFFAQKINIKILYAETAGAANARNIGLRYASGNYICFLDDDDLISENYLMDLLEKVEKEKNAIVVSNVYAFSDSITKCHADYITKSFLRYADGGAITKKIKVRSFFSSSCCKIIPKDVIAGRKFDSNFKIGEDSLFMALISDRVSKVIFANKDTIYYRRIRITSISHENKNRMRSLELSICISFSFLKIYFSKPFQYNLLFFMNRIIAPFHRVFSL</sequence>
<dbReference type="CDD" id="cd00761">
    <property type="entry name" value="Glyco_tranf_GTA_type"/>
    <property type="match status" value="1"/>
</dbReference>
<dbReference type="PANTHER" id="PTHR22916">
    <property type="entry name" value="GLYCOSYLTRANSFERASE"/>
    <property type="match status" value="1"/>
</dbReference>
<dbReference type="InterPro" id="IPR001173">
    <property type="entry name" value="Glyco_trans_2-like"/>
</dbReference>
<evidence type="ECO:0000259" key="1">
    <source>
        <dbReference type="Pfam" id="PF00535"/>
    </source>
</evidence>
<organism evidence="2 3">
    <name type="scientific">Bacteroides fragilis</name>
    <dbReference type="NCBI Taxonomy" id="817"/>
    <lineage>
        <taxon>Bacteria</taxon>
        <taxon>Pseudomonadati</taxon>
        <taxon>Bacteroidota</taxon>
        <taxon>Bacteroidia</taxon>
        <taxon>Bacteroidales</taxon>
        <taxon>Bacteroidaceae</taxon>
        <taxon>Bacteroides</taxon>
    </lineage>
</organism>
<dbReference type="SUPFAM" id="SSF53448">
    <property type="entry name" value="Nucleotide-diphospho-sugar transferases"/>
    <property type="match status" value="1"/>
</dbReference>
<gene>
    <name evidence="2" type="ORF">FOC69_23115</name>
</gene>
<evidence type="ECO:0000313" key="3">
    <source>
        <dbReference type="Proteomes" id="UP000501467"/>
    </source>
</evidence>
<reference evidence="2 3" key="1">
    <citation type="submission" date="2020-05" db="EMBL/GenBank/DDBJ databases">
        <title>FDA dAtabase for Regulatory Grade micrObial Sequences (FDA-ARGOS): Supporting development and validation of Infectious Disease Dx tests.</title>
        <authorList>
            <person name="Bojja K."/>
            <person name="Kessler A."/>
            <person name="Tallon L."/>
            <person name="Sadzewicz L."/>
            <person name="Zhao X."/>
            <person name="Vavikolanu K."/>
            <person name="Mehta A."/>
            <person name="Aluvathingal J."/>
            <person name="Nadendla S."/>
            <person name="Myers T."/>
            <person name="Yan Y."/>
            <person name="Sichtig H."/>
        </authorList>
    </citation>
    <scope>NUCLEOTIDE SEQUENCE [LARGE SCALE GENOMIC DNA]</scope>
    <source>
        <strain evidence="2 3">FDAARGOS_763</strain>
    </source>
</reference>
<dbReference type="InterPro" id="IPR029044">
    <property type="entry name" value="Nucleotide-diphossugar_trans"/>
</dbReference>
<dbReference type="Pfam" id="PF00535">
    <property type="entry name" value="Glycos_transf_2"/>
    <property type="match status" value="1"/>
</dbReference>
<evidence type="ECO:0000313" key="2">
    <source>
        <dbReference type="EMBL" id="QKH87077.1"/>
    </source>
</evidence>
<dbReference type="GO" id="GO:0016758">
    <property type="term" value="F:hexosyltransferase activity"/>
    <property type="evidence" value="ECO:0007669"/>
    <property type="project" value="UniProtKB-ARBA"/>
</dbReference>
<dbReference type="AlphaFoldDB" id="A0AAP9SYV1"/>
<protein>
    <submittedName>
        <fullName evidence="2">Glycosyltransferase family 2 protein</fullName>
    </submittedName>
</protein>
<dbReference type="RefSeq" id="WP_005780373.1">
    <property type="nucleotide sequence ID" value="NZ_CP018937.1"/>
</dbReference>